<dbReference type="GO" id="GO:0061503">
    <property type="term" value="F:tRNA threonylcarbamoyladenosine dehydratase"/>
    <property type="evidence" value="ECO:0007669"/>
    <property type="project" value="TreeGrafter"/>
</dbReference>
<name>A0A9D1PVP6_9BACT</name>
<keyword evidence="3" id="KW-0808">Transferase</keyword>
<dbReference type="Proteomes" id="UP000886752">
    <property type="component" value="Unassembled WGS sequence"/>
</dbReference>
<dbReference type="GO" id="GO:0016779">
    <property type="term" value="F:nucleotidyltransferase activity"/>
    <property type="evidence" value="ECO:0007669"/>
    <property type="project" value="UniProtKB-KW"/>
</dbReference>
<dbReference type="PANTHER" id="PTHR43267">
    <property type="entry name" value="TRNA THREONYLCARBAMOYLADENOSINE DEHYDRATASE"/>
    <property type="match status" value="1"/>
</dbReference>
<dbReference type="AlphaFoldDB" id="A0A9D1PVP6"/>
<dbReference type="GO" id="GO:0061504">
    <property type="term" value="P:cyclic threonylcarbamoyladenosine biosynthetic process"/>
    <property type="evidence" value="ECO:0007669"/>
    <property type="project" value="TreeGrafter"/>
</dbReference>
<protein>
    <submittedName>
        <fullName evidence="3">ThiF family adenylyltransferase</fullName>
    </submittedName>
</protein>
<evidence type="ECO:0000256" key="1">
    <source>
        <dbReference type="SAM" id="Phobius"/>
    </source>
</evidence>
<comment type="caution">
    <text evidence="3">The sequence shown here is derived from an EMBL/GenBank/DDBJ whole genome shotgun (WGS) entry which is preliminary data.</text>
</comment>
<dbReference type="GO" id="GO:0008641">
    <property type="term" value="F:ubiquitin-like modifier activating enzyme activity"/>
    <property type="evidence" value="ECO:0007669"/>
    <property type="project" value="InterPro"/>
</dbReference>
<reference evidence="3" key="2">
    <citation type="submission" date="2021-04" db="EMBL/GenBank/DDBJ databases">
        <authorList>
            <person name="Gilroy R."/>
        </authorList>
    </citation>
    <scope>NUCLEOTIDE SEQUENCE</scope>
    <source>
        <strain evidence="3">ChiHecec2B26-446</strain>
    </source>
</reference>
<evidence type="ECO:0000259" key="2">
    <source>
        <dbReference type="Pfam" id="PF00899"/>
    </source>
</evidence>
<dbReference type="PANTHER" id="PTHR43267:SF1">
    <property type="entry name" value="TRNA THREONYLCARBAMOYLADENOSINE DEHYDRATASE"/>
    <property type="match status" value="1"/>
</dbReference>
<feature type="domain" description="THIF-type NAD/FAD binding fold" evidence="2">
    <location>
        <begin position="84"/>
        <end position="268"/>
    </location>
</feature>
<evidence type="ECO:0000313" key="4">
    <source>
        <dbReference type="Proteomes" id="UP000886752"/>
    </source>
</evidence>
<reference evidence="3" key="1">
    <citation type="journal article" date="2021" name="PeerJ">
        <title>Extensive microbial diversity within the chicken gut microbiome revealed by metagenomics and culture.</title>
        <authorList>
            <person name="Gilroy R."/>
            <person name="Ravi A."/>
            <person name="Getino M."/>
            <person name="Pursley I."/>
            <person name="Horton D.L."/>
            <person name="Alikhan N.F."/>
            <person name="Baker D."/>
            <person name="Gharbi K."/>
            <person name="Hall N."/>
            <person name="Watson M."/>
            <person name="Adriaenssens E.M."/>
            <person name="Foster-Nyarko E."/>
            <person name="Jarju S."/>
            <person name="Secka A."/>
            <person name="Antonio M."/>
            <person name="Oren A."/>
            <person name="Chaudhuri R.R."/>
            <person name="La Ragione R."/>
            <person name="Hildebrand F."/>
            <person name="Pallen M.J."/>
        </authorList>
    </citation>
    <scope>NUCLEOTIDE SEQUENCE</scope>
    <source>
        <strain evidence="3">ChiHecec2B26-446</strain>
    </source>
</reference>
<dbReference type="InterPro" id="IPR035985">
    <property type="entry name" value="Ubiquitin-activating_enz"/>
</dbReference>
<evidence type="ECO:0000313" key="3">
    <source>
        <dbReference type="EMBL" id="HIW00597.1"/>
    </source>
</evidence>
<dbReference type="Gene3D" id="3.40.50.720">
    <property type="entry name" value="NAD(P)-binding Rossmann-like Domain"/>
    <property type="match status" value="1"/>
</dbReference>
<dbReference type="InterPro" id="IPR045886">
    <property type="entry name" value="ThiF/MoeB/HesA"/>
</dbReference>
<dbReference type="Pfam" id="PF00899">
    <property type="entry name" value="ThiF"/>
    <property type="match status" value="1"/>
</dbReference>
<organism evidence="3 4">
    <name type="scientific">Candidatus Desulfovibrio intestinipullorum</name>
    <dbReference type="NCBI Taxonomy" id="2838536"/>
    <lineage>
        <taxon>Bacteria</taxon>
        <taxon>Pseudomonadati</taxon>
        <taxon>Thermodesulfobacteriota</taxon>
        <taxon>Desulfovibrionia</taxon>
        <taxon>Desulfovibrionales</taxon>
        <taxon>Desulfovibrionaceae</taxon>
        <taxon>Desulfovibrio</taxon>
    </lineage>
</organism>
<keyword evidence="3" id="KW-0548">Nucleotidyltransferase</keyword>
<keyword evidence="1" id="KW-0472">Membrane</keyword>
<keyword evidence="1" id="KW-0812">Transmembrane</keyword>
<accession>A0A9D1PVP6</accession>
<sequence>MAPTRHEFHEFLAAHFPETLPAAGCTAQADLSGSEPLFVEDRCIRAWARAQGQPVPEALPEVMAALLDLDVWPERFRQNCGAYTARQMQCLLRTRVAIAGAGGLGGHVTALLARLGVCHFTLCDRDVFSESNLNRQAFCTQKVLGCPKVEVAAGFVADIADYARVRPLALTLNDDTMPDFLAGADLVFDCLDNLATKMQLEKACQAAGLPFVHGGVSLQEGLALASPAHGPAGLSLLYGESAPEQPARQPVSVLAVTGTACMMVSLGLRVLFGQMDNRKDARTKNPNGGQQGGALTPLYHLDCGQLELETFELGS</sequence>
<dbReference type="EMBL" id="DXHV01000055">
    <property type="protein sequence ID" value="HIW00597.1"/>
    <property type="molecule type" value="Genomic_DNA"/>
</dbReference>
<dbReference type="SUPFAM" id="SSF69572">
    <property type="entry name" value="Activating enzymes of the ubiquitin-like proteins"/>
    <property type="match status" value="1"/>
</dbReference>
<feature type="transmembrane region" description="Helical" evidence="1">
    <location>
        <begin position="251"/>
        <end position="272"/>
    </location>
</feature>
<proteinExistence type="predicted"/>
<keyword evidence="1" id="KW-1133">Transmembrane helix</keyword>
<dbReference type="InterPro" id="IPR000594">
    <property type="entry name" value="ThiF_NAD_FAD-bd"/>
</dbReference>
<gene>
    <name evidence="3" type="ORF">H9894_05335</name>
</gene>